<keyword evidence="3" id="KW-0238">DNA-binding</keyword>
<dbReference type="PROSITE" id="PS50931">
    <property type="entry name" value="HTH_LYSR"/>
    <property type="match status" value="1"/>
</dbReference>
<dbReference type="Pfam" id="PF00126">
    <property type="entry name" value="HTH_1"/>
    <property type="match status" value="1"/>
</dbReference>
<dbReference type="AlphaFoldDB" id="A5FXN6"/>
<dbReference type="HOGENOM" id="CLU_039613_6_4_5"/>
<keyword evidence="4" id="KW-0804">Transcription</keyword>
<keyword evidence="2" id="KW-0805">Transcription regulation</keyword>
<dbReference type="InterPro" id="IPR005119">
    <property type="entry name" value="LysR_subst-bd"/>
</dbReference>
<feature type="domain" description="HTH lysR-type" evidence="5">
    <location>
        <begin position="6"/>
        <end position="63"/>
    </location>
</feature>
<evidence type="ECO:0000256" key="3">
    <source>
        <dbReference type="ARBA" id="ARBA00023125"/>
    </source>
</evidence>
<dbReference type="PANTHER" id="PTHR30346">
    <property type="entry name" value="TRANSCRIPTIONAL DUAL REGULATOR HCAR-RELATED"/>
    <property type="match status" value="1"/>
</dbReference>
<dbReference type="STRING" id="349163.Acry_1156"/>
<evidence type="ECO:0000313" key="6">
    <source>
        <dbReference type="EMBL" id="ABQ30368.1"/>
    </source>
</evidence>
<dbReference type="InterPro" id="IPR036388">
    <property type="entry name" value="WH-like_DNA-bd_sf"/>
</dbReference>
<evidence type="ECO:0000256" key="2">
    <source>
        <dbReference type="ARBA" id="ARBA00023015"/>
    </source>
</evidence>
<name>A5FXN6_ACICJ</name>
<dbReference type="Pfam" id="PF03466">
    <property type="entry name" value="LysR_substrate"/>
    <property type="match status" value="1"/>
</dbReference>
<sequence length="306" mass="32677">MDRTGMELRHLRYFVAVAETLSFTEAARRLAISQPPLSQQIRDLELEIGTTLIARSSRNVSLTPAGAAFLTRARQILAEAVRARDEARVIGAGRSGTLDIGMTGAVLLGGLGGLVAAFQIFAPGVQVRLHEMPPGEQEAALGAGRLDLCFLRTPGADPALRVEPAWHEGVSAVLPRDHPLAVRRRLALADLRDEPFVFFRRADSRFADHLWTCCIEAGFAPRIVQEVVEAHAVMALVADGFGIALLPDSARRLAPSGLGFRPLAGNPARADVSLVYPREHSAVVGEFIGFARTRLGRGAGSGGPGS</sequence>
<gene>
    <name evidence="6" type="ordered locus">Acry_1156</name>
</gene>
<dbReference type="FunFam" id="1.10.10.10:FF:000001">
    <property type="entry name" value="LysR family transcriptional regulator"/>
    <property type="match status" value="1"/>
</dbReference>
<dbReference type="SUPFAM" id="SSF46785">
    <property type="entry name" value="Winged helix' DNA-binding domain"/>
    <property type="match status" value="1"/>
</dbReference>
<dbReference type="InterPro" id="IPR037409">
    <property type="entry name" value="XapR_PBP2"/>
</dbReference>
<dbReference type="GO" id="GO:0032993">
    <property type="term" value="C:protein-DNA complex"/>
    <property type="evidence" value="ECO:0007669"/>
    <property type="project" value="TreeGrafter"/>
</dbReference>
<dbReference type="InterPro" id="IPR000847">
    <property type="entry name" value="LysR_HTH_N"/>
</dbReference>
<keyword evidence="7" id="KW-1185">Reference proteome</keyword>
<dbReference type="KEGG" id="acr:Acry_1156"/>
<reference evidence="6 7" key="1">
    <citation type="submission" date="2007-05" db="EMBL/GenBank/DDBJ databases">
        <title>Complete sequence of chromosome of Acidiphilium cryptum JF-5.</title>
        <authorList>
            <consortium name="US DOE Joint Genome Institute"/>
            <person name="Copeland A."/>
            <person name="Lucas S."/>
            <person name="Lapidus A."/>
            <person name="Barry K."/>
            <person name="Detter J.C."/>
            <person name="Glavina del Rio T."/>
            <person name="Hammon N."/>
            <person name="Israni S."/>
            <person name="Dalin E."/>
            <person name="Tice H."/>
            <person name="Pitluck S."/>
            <person name="Sims D."/>
            <person name="Brettin T."/>
            <person name="Bruce D."/>
            <person name="Han C."/>
            <person name="Schmutz J."/>
            <person name="Larimer F."/>
            <person name="Land M."/>
            <person name="Hauser L."/>
            <person name="Kyrpides N."/>
            <person name="Kim E."/>
            <person name="Magnuson T."/>
            <person name="Richardson P."/>
        </authorList>
    </citation>
    <scope>NUCLEOTIDE SEQUENCE [LARGE SCALE GENOMIC DNA]</scope>
    <source>
        <strain evidence="6 7">JF-5</strain>
    </source>
</reference>
<dbReference type="CDD" id="cd08449">
    <property type="entry name" value="PBP2_XapR"/>
    <property type="match status" value="1"/>
</dbReference>
<dbReference type="GO" id="GO:0003677">
    <property type="term" value="F:DNA binding"/>
    <property type="evidence" value="ECO:0007669"/>
    <property type="project" value="UniProtKB-KW"/>
</dbReference>
<accession>A5FXN6</accession>
<evidence type="ECO:0000313" key="7">
    <source>
        <dbReference type="Proteomes" id="UP000000245"/>
    </source>
</evidence>
<dbReference type="Proteomes" id="UP000000245">
    <property type="component" value="Chromosome"/>
</dbReference>
<dbReference type="eggNOG" id="COG0583">
    <property type="taxonomic scope" value="Bacteria"/>
</dbReference>
<evidence type="ECO:0000256" key="1">
    <source>
        <dbReference type="ARBA" id="ARBA00009437"/>
    </source>
</evidence>
<protein>
    <submittedName>
        <fullName evidence="6">Transcriptional regulator, LysR family</fullName>
    </submittedName>
</protein>
<dbReference type="PRINTS" id="PR00039">
    <property type="entry name" value="HTHLYSR"/>
</dbReference>
<comment type="similarity">
    <text evidence="1">Belongs to the LysR transcriptional regulatory family.</text>
</comment>
<proteinExistence type="inferred from homology"/>
<dbReference type="InterPro" id="IPR036390">
    <property type="entry name" value="WH_DNA-bd_sf"/>
</dbReference>
<dbReference type="SUPFAM" id="SSF53850">
    <property type="entry name" value="Periplasmic binding protein-like II"/>
    <property type="match status" value="1"/>
</dbReference>
<organism evidence="6 7">
    <name type="scientific">Acidiphilium cryptum (strain JF-5)</name>
    <dbReference type="NCBI Taxonomy" id="349163"/>
    <lineage>
        <taxon>Bacteria</taxon>
        <taxon>Pseudomonadati</taxon>
        <taxon>Pseudomonadota</taxon>
        <taxon>Alphaproteobacteria</taxon>
        <taxon>Acetobacterales</taxon>
        <taxon>Acidocellaceae</taxon>
        <taxon>Acidiphilium</taxon>
    </lineage>
</organism>
<evidence type="ECO:0000259" key="5">
    <source>
        <dbReference type="PROSITE" id="PS50931"/>
    </source>
</evidence>
<dbReference type="PANTHER" id="PTHR30346:SF28">
    <property type="entry name" value="HTH-TYPE TRANSCRIPTIONAL REGULATOR CYNR"/>
    <property type="match status" value="1"/>
</dbReference>
<dbReference type="EMBL" id="CP000697">
    <property type="protein sequence ID" value="ABQ30368.1"/>
    <property type="molecule type" value="Genomic_DNA"/>
</dbReference>
<evidence type="ECO:0000256" key="4">
    <source>
        <dbReference type="ARBA" id="ARBA00023163"/>
    </source>
</evidence>
<dbReference type="Gene3D" id="1.10.10.10">
    <property type="entry name" value="Winged helix-like DNA-binding domain superfamily/Winged helix DNA-binding domain"/>
    <property type="match status" value="1"/>
</dbReference>
<dbReference type="Gene3D" id="3.40.190.10">
    <property type="entry name" value="Periplasmic binding protein-like II"/>
    <property type="match status" value="2"/>
</dbReference>
<dbReference type="GO" id="GO:0003700">
    <property type="term" value="F:DNA-binding transcription factor activity"/>
    <property type="evidence" value="ECO:0007669"/>
    <property type="project" value="InterPro"/>
</dbReference>